<dbReference type="PANTHER" id="PTHR37019">
    <property type="entry name" value="CHROMOSOME 1, WHOLE GENOME SHOTGUN SEQUENCE"/>
    <property type="match status" value="1"/>
</dbReference>
<dbReference type="EMBL" id="KV878127">
    <property type="protein sequence ID" value="OJJ00593.1"/>
    <property type="molecule type" value="Genomic_DNA"/>
</dbReference>
<dbReference type="Pfam" id="PF24803">
    <property type="entry name" value="DUF7704"/>
    <property type="match status" value="1"/>
</dbReference>
<feature type="domain" description="DUF7704" evidence="2">
    <location>
        <begin position="3"/>
        <end position="145"/>
    </location>
</feature>
<sequence length="160" mass="17530">MPTIFPTWPHLVFAIFEPISLIGGWLCPILDLQGFVADQVPSAVPKELEIHATSVALAYQLANVYGLLAMVGVGVLHATTEPKVLHNYLVALAIADIGHIYVTYLAMGWDLFFDVGAWNVLTWGNVGATGFLFVNRIMYFLGVFGYAESDSSDGQKEKRP</sequence>
<keyword evidence="4" id="KW-1185">Reference proteome</keyword>
<accession>A0A1L9PGJ3</accession>
<evidence type="ECO:0000313" key="3">
    <source>
        <dbReference type="EMBL" id="OJJ00593.1"/>
    </source>
</evidence>
<feature type="transmembrane region" description="Helical" evidence="1">
    <location>
        <begin position="56"/>
        <end position="76"/>
    </location>
</feature>
<reference evidence="4" key="1">
    <citation type="journal article" date="2017" name="Genome Biol.">
        <title>Comparative genomics reveals high biological diversity and specific adaptations in the industrially and medically important fungal genus Aspergillus.</title>
        <authorList>
            <person name="de Vries R.P."/>
            <person name="Riley R."/>
            <person name="Wiebenga A."/>
            <person name="Aguilar-Osorio G."/>
            <person name="Amillis S."/>
            <person name="Uchima C.A."/>
            <person name="Anderluh G."/>
            <person name="Asadollahi M."/>
            <person name="Askin M."/>
            <person name="Barry K."/>
            <person name="Battaglia E."/>
            <person name="Bayram O."/>
            <person name="Benocci T."/>
            <person name="Braus-Stromeyer S.A."/>
            <person name="Caldana C."/>
            <person name="Canovas D."/>
            <person name="Cerqueira G.C."/>
            <person name="Chen F."/>
            <person name="Chen W."/>
            <person name="Choi C."/>
            <person name="Clum A."/>
            <person name="Dos Santos R.A."/>
            <person name="Damasio A.R."/>
            <person name="Diallinas G."/>
            <person name="Emri T."/>
            <person name="Fekete E."/>
            <person name="Flipphi M."/>
            <person name="Freyberg S."/>
            <person name="Gallo A."/>
            <person name="Gournas C."/>
            <person name="Habgood R."/>
            <person name="Hainaut M."/>
            <person name="Harispe M.L."/>
            <person name="Henrissat B."/>
            <person name="Hilden K.S."/>
            <person name="Hope R."/>
            <person name="Hossain A."/>
            <person name="Karabika E."/>
            <person name="Karaffa L."/>
            <person name="Karanyi Z."/>
            <person name="Krasevec N."/>
            <person name="Kuo A."/>
            <person name="Kusch H."/>
            <person name="LaButti K."/>
            <person name="Lagendijk E.L."/>
            <person name="Lapidus A."/>
            <person name="Levasseur A."/>
            <person name="Lindquist E."/>
            <person name="Lipzen A."/>
            <person name="Logrieco A.F."/>
            <person name="MacCabe A."/>
            <person name="Maekelae M.R."/>
            <person name="Malavazi I."/>
            <person name="Melin P."/>
            <person name="Meyer V."/>
            <person name="Mielnichuk N."/>
            <person name="Miskei M."/>
            <person name="Molnar A.P."/>
            <person name="Mule G."/>
            <person name="Ngan C.Y."/>
            <person name="Orejas M."/>
            <person name="Orosz E."/>
            <person name="Ouedraogo J.P."/>
            <person name="Overkamp K.M."/>
            <person name="Park H.-S."/>
            <person name="Perrone G."/>
            <person name="Piumi F."/>
            <person name="Punt P.J."/>
            <person name="Ram A.F."/>
            <person name="Ramon A."/>
            <person name="Rauscher S."/>
            <person name="Record E."/>
            <person name="Riano-Pachon D.M."/>
            <person name="Robert V."/>
            <person name="Roehrig J."/>
            <person name="Ruller R."/>
            <person name="Salamov A."/>
            <person name="Salih N.S."/>
            <person name="Samson R.A."/>
            <person name="Sandor E."/>
            <person name="Sanguinetti M."/>
            <person name="Schuetze T."/>
            <person name="Sepcic K."/>
            <person name="Shelest E."/>
            <person name="Sherlock G."/>
            <person name="Sophianopoulou V."/>
            <person name="Squina F.M."/>
            <person name="Sun H."/>
            <person name="Susca A."/>
            <person name="Todd R.B."/>
            <person name="Tsang A."/>
            <person name="Unkles S.E."/>
            <person name="van de Wiele N."/>
            <person name="van Rossen-Uffink D."/>
            <person name="Oliveira J.V."/>
            <person name="Vesth T.C."/>
            <person name="Visser J."/>
            <person name="Yu J.-H."/>
            <person name="Zhou M."/>
            <person name="Andersen M.R."/>
            <person name="Archer D.B."/>
            <person name="Baker S.E."/>
            <person name="Benoit I."/>
            <person name="Brakhage A.A."/>
            <person name="Braus G.H."/>
            <person name="Fischer R."/>
            <person name="Frisvad J.C."/>
            <person name="Goldman G.H."/>
            <person name="Houbraken J."/>
            <person name="Oakley B."/>
            <person name="Pocsi I."/>
            <person name="Scazzocchio C."/>
            <person name="Seiboth B."/>
            <person name="vanKuyk P.A."/>
            <person name="Wortman J."/>
            <person name="Dyer P.S."/>
            <person name="Grigoriev I.V."/>
        </authorList>
    </citation>
    <scope>NUCLEOTIDE SEQUENCE [LARGE SCALE GENOMIC DNA]</scope>
    <source>
        <strain evidence="4">CBS 583.65</strain>
    </source>
</reference>
<feature type="transmembrane region" description="Helical" evidence="1">
    <location>
        <begin position="127"/>
        <end position="147"/>
    </location>
</feature>
<dbReference type="AlphaFoldDB" id="A0A1L9PGJ3"/>
<evidence type="ECO:0000256" key="1">
    <source>
        <dbReference type="SAM" id="Phobius"/>
    </source>
</evidence>
<dbReference type="RefSeq" id="XP_040666355.1">
    <property type="nucleotide sequence ID" value="XM_040812053.1"/>
</dbReference>
<dbReference type="VEuPathDB" id="FungiDB:ASPVEDRAFT_40118"/>
<feature type="transmembrane region" description="Helical" evidence="1">
    <location>
        <begin position="12"/>
        <end position="36"/>
    </location>
</feature>
<proteinExistence type="predicted"/>
<gene>
    <name evidence="3" type="ORF">ASPVEDRAFT_40118</name>
</gene>
<evidence type="ECO:0000259" key="2">
    <source>
        <dbReference type="Pfam" id="PF24803"/>
    </source>
</evidence>
<dbReference type="OrthoDB" id="2937326at2759"/>
<organism evidence="3 4">
    <name type="scientific">Aspergillus versicolor CBS 583.65</name>
    <dbReference type="NCBI Taxonomy" id="1036611"/>
    <lineage>
        <taxon>Eukaryota</taxon>
        <taxon>Fungi</taxon>
        <taxon>Dikarya</taxon>
        <taxon>Ascomycota</taxon>
        <taxon>Pezizomycotina</taxon>
        <taxon>Eurotiomycetes</taxon>
        <taxon>Eurotiomycetidae</taxon>
        <taxon>Eurotiales</taxon>
        <taxon>Aspergillaceae</taxon>
        <taxon>Aspergillus</taxon>
        <taxon>Aspergillus subgen. Nidulantes</taxon>
    </lineage>
</organism>
<evidence type="ECO:0000313" key="4">
    <source>
        <dbReference type="Proteomes" id="UP000184073"/>
    </source>
</evidence>
<protein>
    <recommendedName>
        <fullName evidence="2">DUF7704 domain-containing protein</fullName>
    </recommendedName>
</protein>
<keyword evidence="1" id="KW-1133">Transmembrane helix</keyword>
<dbReference type="PANTHER" id="PTHR37019:SF2">
    <property type="entry name" value="EXPERA DOMAIN-CONTAINING PROTEIN"/>
    <property type="match status" value="1"/>
</dbReference>
<dbReference type="InterPro" id="IPR056121">
    <property type="entry name" value="DUF7704"/>
</dbReference>
<dbReference type="Proteomes" id="UP000184073">
    <property type="component" value="Unassembled WGS sequence"/>
</dbReference>
<feature type="transmembrane region" description="Helical" evidence="1">
    <location>
        <begin position="88"/>
        <end position="107"/>
    </location>
</feature>
<keyword evidence="1" id="KW-0812">Transmembrane</keyword>
<name>A0A1L9PGJ3_ASPVE</name>
<dbReference type="STRING" id="1036611.A0A1L9PGJ3"/>
<dbReference type="GeneID" id="63727564"/>
<keyword evidence="1" id="KW-0472">Membrane</keyword>